<comment type="caution">
    <text evidence="1">The sequence shown here is derived from an EMBL/GenBank/DDBJ whole genome shotgun (WGS) entry which is preliminary data.</text>
</comment>
<reference evidence="1" key="1">
    <citation type="submission" date="2022-06" db="EMBL/GenBank/DDBJ databases">
        <title>Phylogenomic reconstructions and comparative analyses of Kickxellomycotina fungi.</title>
        <authorList>
            <person name="Reynolds N.K."/>
            <person name="Stajich J.E."/>
            <person name="Barry K."/>
            <person name="Grigoriev I.V."/>
            <person name="Crous P."/>
            <person name="Smith M.E."/>
        </authorList>
    </citation>
    <scope>NUCLEOTIDE SEQUENCE</scope>
    <source>
        <strain evidence="1">RSA 2271</strain>
    </source>
</reference>
<evidence type="ECO:0000313" key="2">
    <source>
        <dbReference type="Proteomes" id="UP001145114"/>
    </source>
</evidence>
<protein>
    <submittedName>
        <fullName evidence="1">Uncharacterized protein</fullName>
    </submittedName>
</protein>
<sequence length="243" mass="26143">MDLTSYKQLRLHDRSPPTDLSDESSSSPSLSNFICDNPRYRPGFAGSRASPLSTSSENGSSIASDVLLPLITSSQSPPPSILSRVSVTDTATSTSLACRNDSDGSPARSAHPRNISTASDYHTTPAIELDNPRIRRNQQHSPGGSALASSSRPAGSVSPLHYQASPPRAPRPWFNPHVVDFGPMPVLQLLRMSSHKITTSSSVTVDANANSRAASRDEHHNTSWWLSIKGRVDAFFDDNILVG</sequence>
<gene>
    <name evidence="1" type="ORF">EV182_006774</name>
</gene>
<evidence type="ECO:0000313" key="1">
    <source>
        <dbReference type="EMBL" id="KAJ1677147.1"/>
    </source>
</evidence>
<proteinExistence type="predicted"/>
<dbReference type="Proteomes" id="UP001145114">
    <property type="component" value="Unassembled WGS sequence"/>
</dbReference>
<keyword evidence="2" id="KW-1185">Reference proteome</keyword>
<organism evidence="1 2">
    <name type="scientific">Spiromyces aspiralis</name>
    <dbReference type="NCBI Taxonomy" id="68401"/>
    <lineage>
        <taxon>Eukaryota</taxon>
        <taxon>Fungi</taxon>
        <taxon>Fungi incertae sedis</taxon>
        <taxon>Zoopagomycota</taxon>
        <taxon>Kickxellomycotina</taxon>
        <taxon>Kickxellomycetes</taxon>
        <taxon>Kickxellales</taxon>
        <taxon>Kickxellaceae</taxon>
        <taxon>Spiromyces</taxon>
    </lineage>
</organism>
<name>A0ACC1HLT1_9FUNG</name>
<accession>A0ACC1HLT1</accession>
<dbReference type="EMBL" id="JAMZIH010002905">
    <property type="protein sequence ID" value="KAJ1677147.1"/>
    <property type="molecule type" value="Genomic_DNA"/>
</dbReference>